<evidence type="ECO:0000259" key="9">
    <source>
        <dbReference type="PROSITE" id="PS51873"/>
    </source>
</evidence>
<evidence type="ECO:0000256" key="7">
    <source>
        <dbReference type="PROSITE-ProRule" id="PRU00175"/>
    </source>
</evidence>
<dbReference type="Pfam" id="PF01485">
    <property type="entry name" value="IBR"/>
    <property type="match status" value="1"/>
</dbReference>
<name>A0A6A4W3U4_AMPAM</name>
<dbReference type="GO" id="GO:0008270">
    <property type="term" value="F:zinc ion binding"/>
    <property type="evidence" value="ECO:0007669"/>
    <property type="project" value="UniProtKB-KW"/>
</dbReference>
<keyword evidence="4 7" id="KW-0863">Zinc-finger</keyword>
<reference evidence="10 11" key="1">
    <citation type="submission" date="2019-07" db="EMBL/GenBank/DDBJ databases">
        <title>Draft genome assembly of a fouling barnacle, Amphibalanus amphitrite (Darwin, 1854): The first reference genome for Thecostraca.</title>
        <authorList>
            <person name="Kim W."/>
        </authorList>
    </citation>
    <scope>NUCLEOTIDE SEQUENCE [LARGE SCALE GENOMIC DNA]</scope>
    <source>
        <strain evidence="10">SNU_AA5</strain>
        <tissue evidence="10">Soma without cirri and trophi</tissue>
    </source>
</reference>
<dbReference type="GO" id="GO:0097039">
    <property type="term" value="P:protein linear polyubiquitination"/>
    <property type="evidence" value="ECO:0007669"/>
    <property type="project" value="TreeGrafter"/>
</dbReference>
<dbReference type="GO" id="GO:0070530">
    <property type="term" value="F:K63-linked polyubiquitin modification-dependent protein binding"/>
    <property type="evidence" value="ECO:0007669"/>
    <property type="project" value="TreeGrafter"/>
</dbReference>
<dbReference type="Gene3D" id="3.30.40.10">
    <property type="entry name" value="Zinc/RING finger domain, C3HC4 (zinc finger)"/>
    <property type="match status" value="1"/>
</dbReference>
<keyword evidence="3" id="KW-0677">Repeat</keyword>
<evidence type="ECO:0000256" key="6">
    <source>
        <dbReference type="ARBA" id="ARBA00022833"/>
    </source>
</evidence>
<dbReference type="InterPro" id="IPR002867">
    <property type="entry name" value="IBR_dom"/>
</dbReference>
<dbReference type="GO" id="GO:0036435">
    <property type="term" value="F:K48-linked polyubiquitin modification-dependent protein binding"/>
    <property type="evidence" value="ECO:0007669"/>
    <property type="project" value="TreeGrafter"/>
</dbReference>
<dbReference type="Proteomes" id="UP000440578">
    <property type="component" value="Unassembled WGS sequence"/>
</dbReference>
<dbReference type="PROSITE" id="PS50089">
    <property type="entry name" value="ZF_RING_2"/>
    <property type="match status" value="1"/>
</dbReference>
<dbReference type="GO" id="GO:0061630">
    <property type="term" value="F:ubiquitin protein ligase activity"/>
    <property type="evidence" value="ECO:0007669"/>
    <property type="project" value="TreeGrafter"/>
</dbReference>
<sequence length="401" mass="45212">MIKGPIGRASRLVRSGRARSQADAELAAQLMALRFPAEDSLQAANECSSLYAAVSFLHQECELCAGRCSASELVGMTHCTHRCCRSCAQAYFTQRIKERPLADLRCPFCNEPDLTSEEIASDYFSHLDIMLKTLVSPEVHALFHKKLFERAMMKDPNFKWCPKCSSGFIAAPRQQKLHCPDCGAVSCALCAKTWSAQHEGVSCERFAMWQQQNDPDYQSAGLERLLAESGISCPSCRFRYSLAKGGCMHFTCSQCKYEFCSGCSQPFSMGSKCGKTELCSRLGLHAHHPRNCLFYLRDKEPRQLQQLLKQKETASGLRDDLCGRTVFPDNAGLCRMHYIEYLCGLVWKHQLDPVAISDAADLRQEMRRHGKRVRIQRVRESDEKYTAALRKIVEAELPLNV</sequence>
<keyword evidence="5" id="KW-0833">Ubl conjugation pathway</keyword>
<dbReference type="GO" id="GO:1990450">
    <property type="term" value="F:linear polyubiquitin binding"/>
    <property type="evidence" value="ECO:0007669"/>
    <property type="project" value="TreeGrafter"/>
</dbReference>
<organism evidence="10 11">
    <name type="scientific">Amphibalanus amphitrite</name>
    <name type="common">Striped barnacle</name>
    <name type="synonym">Balanus amphitrite</name>
    <dbReference type="NCBI Taxonomy" id="1232801"/>
    <lineage>
        <taxon>Eukaryota</taxon>
        <taxon>Metazoa</taxon>
        <taxon>Ecdysozoa</taxon>
        <taxon>Arthropoda</taxon>
        <taxon>Crustacea</taxon>
        <taxon>Multicrustacea</taxon>
        <taxon>Cirripedia</taxon>
        <taxon>Thoracica</taxon>
        <taxon>Thoracicalcarea</taxon>
        <taxon>Balanomorpha</taxon>
        <taxon>Balanoidea</taxon>
        <taxon>Balanidae</taxon>
        <taxon>Amphibalaninae</taxon>
        <taxon>Amphibalanus</taxon>
    </lineage>
</organism>
<dbReference type="CDD" id="cd20337">
    <property type="entry name" value="BRcat_RBR_HOIP"/>
    <property type="match status" value="1"/>
</dbReference>
<evidence type="ECO:0000256" key="4">
    <source>
        <dbReference type="ARBA" id="ARBA00022771"/>
    </source>
</evidence>
<dbReference type="InterPro" id="IPR041031">
    <property type="entry name" value="RNF31_C"/>
</dbReference>
<dbReference type="InterPro" id="IPR026254">
    <property type="entry name" value="RNF31-like"/>
</dbReference>
<dbReference type="OrthoDB" id="9978677at2759"/>
<gene>
    <name evidence="10" type="primary">RNF31</name>
    <name evidence="10" type="ORF">FJT64_000453</name>
</gene>
<keyword evidence="11" id="KW-1185">Reference proteome</keyword>
<dbReference type="InterPro" id="IPR047540">
    <property type="entry name" value="BRcat_RBR_RNF31-like"/>
</dbReference>
<dbReference type="SMART" id="SM00647">
    <property type="entry name" value="IBR"/>
    <property type="match status" value="2"/>
</dbReference>
<dbReference type="AlphaFoldDB" id="A0A6A4W3U4"/>
<dbReference type="Gene3D" id="1.20.120.1750">
    <property type="match status" value="1"/>
</dbReference>
<evidence type="ECO:0000313" key="11">
    <source>
        <dbReference type="Proteomes" id="UP000440578"/>
    </source>
</evidence>
<evidence type="ECO:0000313" key="10">
    <source>
        <dbReference type="EMBL" id="KAF0298464.1"/>
    </source>
</evidence>
<evidence type="ECO:0000259" key="8">
    <source>
        <dbReference type="PROSITE" id="PS50089"/>
    </source>
</evidence>
<protein>
    <submittedName>
        <fullName evidence="10">E3 ubiquitin-protein ligase RNF31</fullName>
    </submittedName>
</protein>
<dbReference type="GO" id="GO:0071797">
    <property type="term" value="C:LUBAC complex"/>
    <property type="evidence" value="ECO:0007669"/>
    <property type="project" value="InterPro"/>
</dbReference>
<dbReference type="Pfam" id="PF18091">
    <property type="entry name" value="E3_UbLigase_RBR"/>
    <property type="match status" value="1"/>
</dbReference>
<accession>A0A6A4W3U4</accession>
<evidence type="ECO:0000256" key="3">
    <source>
        <dbReference type="ARBA" id="ARBA00022737"/>
    </source>
</evidence>
<dbReference type="PANTHER" id="PTHR16004">
    <property type="entry name" value="RING FINGER PROTEIN 31-RELATED"/>
    <property type="match status" value="1"/>
</dbReference>
<dbReference type="Pfam" id="PF22191">
    <property type="entry name" value="IBR_1"/>
    <property type="match status" value="1"/>
</dbReference>
<feature type="domain" description="RING-type" evidence="8">
    <location>
        <begin position="61"/>
        <end position="110"/>
    </location>
</feature>
<proteinExistence type="predicted"/>
<dbReference type="InterPro" id="IPR044066">
    <property type="entry name" value="TRIAD_supradom"/>
</dbReference>
<dbReference type="PROSITE" id="PS51873">
    <property type="entry name" value="TRIAD"/>
    <property type="match status" value="1"/>
</dbReference>
<keyword evidence="2" id="KW-0479">Metal-binding</keyword>
<evidence type="ECO:0000256" key="5">
    <source>
        <dbReference type="ARBA" id="ARBA00022786"/>
    </source>
</evidence>
<comment type="caution">
    <text evidence="10">The sequence shown here is derived from an EMBL/GenBank/DDBJ whole genome shotgun (WGS) entry which is preliminary data.</text>
</comment>
<dbReference type="InterPro" id="IPR001841">
    <property type="entry name" value="Znf_RING"/>
</dbReference>
<feature type="domain" description="RING-type" evidence="9">
    <location>
        <begin position="57"/>
        <end position="291"/>
    </location>
</feature>
<keyword evidence="6" id="KW-0862">Zinc</keyword>
<evidence type="ECO:0000256" key="1">
    <source>
        <dbReference type="ARBA" id="ARBA00022679"/>
    </source>
</evidence>
<dbReference type="CDD" id="cd20351">
    <property type="entry name" value="Rcat_RBR_HOIP"/>
    <property type="match status" value="1"/>
</dbReference>
<dbReference type="InterPro" id="IPR047542">
    <property type="entry name" value="Rcat_RBR_RNF31-like"/>
</dbReference>
<dbReference type="InterPro" id="IPR013083">
    <property type="entry name" value="Znf_RING/FYVE/PHD"/>
</dbReference>
<evidence type="ECO:0000256" key="2">
    <source>
        <dbReference type="ARBA" id="ARBA00022723"/>
    </source>
</evidence>
<dbReference type="SUPFAM" id="SSF57850">
    <property type="entry name" value="RING/U-box"/>
    <property type="match status" value="3"/>
</dbReference>
<dbReference type="EMBL" id="VIIS01001431">
    <property type="protein sequence ID" value="KAF0298464.1"/>
    <property type="molecule type" value="Genomic_DNA"/>
</dbReference>
<dbReference type="PANTHER" id="PTHR16004:SF2">
    <property type="entry name" value="E3 UBIQUITIN-PROTEIN LIGASE LUBEL"/>
    <property type="match status" value="1"/>
</dbReference>
<keyword evidence="1" id="KW-0808">Transferase</keyword>